<name>A0A671M629_9TELE</name>
<dbReference type="InterPro" id="IPR040004">
    <property type="entry name" value="SMCO3"/>
</dbReference>
<keyword evidence="3" id="KW-1185">Reference proteome</keyword>
<reference evidence="2" key="1">
    <citation type="submission" date="2025-08" db="UniProtKB">
        <authorList>
            <consortium name="Ensembl"/>
        </authorList>
    </citation>
    <scope>IDENTIFICATION</scope>
</reference>
<dbReference type="Ensembl" id="ENSSANT00000028997.1">
    <property type="protein sequence ID" value="ENSSANP00000027250.1"/>
    <property type="gene ID" value="ENSSANG00000013990.1"/>
</dbReference>
<reference evidence="2" key="2">
    <citation type="submission" date="2025-09" db="UniProtKB">
        <authorList>
            <consortium name="Ensembl"/>
        </authorList>
    </citation>
    <scope>IDENTIFICATION</scope>
</reference>
<evidence type="ECO:0000313" key="3">
    <source>
        <dbReference type="Proteomes" id="UP000472260"/>
    </source>
</evidence>
<evidence type="ECO:0000313" key="2">
    <source>
        <dbReference type="Ensembl" id="ENSSANP00000027250.1"/>
    </source>
</evidence>
<gene>
    <name evidence="2" type="primary">LOC107687241</name>
</gene>
<protein>
    <submittedName>
        <fullName evidence="2">Single-pass membrane and coiled-coil domain-containing protein 3-like</fullName>
    </submittedName>
</protein>
<keyword evidence="1" id="KW-0812">Transmembrane</keyword>
<sequence length="221" mass="25134">MWSDIFYPENPKRREQLIRRSQELQDLMRNNFRATNQLIDAMNKHLSCSFEHIFLNESATLRENCDVIIECMHKIQAEVERIDKRLKEKLEPTLYEKLRKLSSLSTIDFKAISRAFAIVCGIGTVGSTVLFGILLKNGAILANIAGKFAKIGATALAGVVLTVVFLGIDMIVEAILGKIEGDRLRAELDQYDRALAEFRPASEQYQDNITYVRIKIEILNE</sequence>
<dbReference type="InterPro" id="IPR027895">
    <property type="entry name" value="DUF4533"/>
</dbReference>
<dbReference type="Pfam" id="PF15047">
    <property type="entry name" value="DUF4533"/>
    <property type="match status" value="1"/>
</dbReference>
<evidence type="ECO:0000256" key="1">
    <source>
        <dbReference type="SAM" id="Phobius"/>
    </source>
</evidence>
<feature type="transmembrane region" description="Helical" evidence="1">
    <location>
        <begin position="115"/>
        <end position="135"/>
    </location>
</feature>
<keyword evidence="1" id="KW-0472">Membrane</keyword>
<accession>A0A671M629</accession>
<proteinExistence type="predicted"/>
<dbReference type="PANTHER" id="PTHR35972:SF1">
    <property type="entry name" value="SINGLE-PASS MEMBRANE AND COILED-COIL DOMAIN-CONTAINING PROTEIN 3"/>
    <property type="match status" value="1"/>
</dbReference>
<dbReference type="Proteomes" id="UP000472260">
    <property type="component" value="Unassembled WGS sequence"/>
</dbReference>
<feature type="transmembrane region" description="Helical" evidence="1">
    <location>
        <begin position="155"/>
        <end position="176"/>
    </location>
</feature>
<dbReference type="GeneID" id="107687241"/>
<dbReference type="RefSeq" id="XP_016339973.1">
    <property type="nucleotide sequence ID" value="XM_016484487.1"/>
</dbReference>
<keyword evidence="1" id="KW-1133">Transmembrane helix</keyword>
<dbReference type="KEGG" id="sanh:107687241"/>
<organism evidence="2 3">
    <name type="scientific">Sinocyclocheilus anshuiensis</name>
    <dbReference type="NCBI Taxonomy" id="1608454"/>
    <lineage>
        <taxon>Eukaryota</taxon>
        <taxon>Metazoa</taxon>
        <taxon>Chordata</taxon>
        <taxon>Craniata</taxon>
        <taxon>Vertebrata</taxon>
        <taxon>Euteleostomi</taxon>
        <taxon>Actinopterygii</taxon>
        <taxon>Neopterygii</taxon>
        <taxon>Teleostei</taxon>
        <taxon>Ostariophysi</taxon>
        <taxon>Cypriniformes</taxon>
        <taxon>Cyprinidae</taxon>
        <taxon>Cyprininae</taxon>
        <taxon>Sinocyclocheilus</taxon>
    </lineage>
</organism>
<dbReference type="AlphaFoldDB" id="A0A671M629"/>
<dbReference type="OrthoDB" id="6112619at2759"/>
<dbReference type="PANTHER" id="PTHR35972">
    <property type="entry name" value="SINGLE-PASS MEMBRANE AND COILED-COIL DOMAIN-CONTAINING PROTEIN 3"/>
    <property type="match status" value="1"/>
</dbReference>